<keyword evidence="3" id="KW-1185">Reference proteome</keyword>
<proteinExistence type="predicted"/>
<evidence type="ECO:0000313" key="2">
    <source>
        <dbReference type="EMBL" id="MBB3102973.1"/>
    </source>
</evidence>
<comment type="caution">
    <text evidence="2">The sequence shown here is derived from an EMBL/GenBank/DDBJ whole genome shotgun (WGS) entry which is preliminary data.</text>
</comment>
<dbReference type="EMBL" id="JACHXI010000005">
    <property type="protein sequence ID" value="MBB3102973.1"/>
    <property type="molecule type" value="Genomic_DNA"/>
</dbReference>
<name>A0A839T5L6_AZOMA</name>
<accession>A0A839T5L6</accession>
<sequence length="30" mass="3253">MSETPKQRAATQGYGKERKLGIGASDTEIE</sequence>
<reference evidence="2 3" key="1">
    <citation type="submission" date="2020-08" db="EMBL/GenBank/DDBJ databases">
        <title>Genomic Encyclopedia of Type Strains, Phase III (KMG-III): the genomes of soil and plant-associated and newly described type strains.</title>
        <authorList>
            <person name="Whitman W."/>
        </authorList>
    </citation>
    <scope>NUCLEOTIDE SEQUENCE [LARGE SCALE GENOMIC DNA]</scope>
    <source>
        <strain evidence="2 3">CECT 4462</strain>
    </source>
</reference>
<gene>
    <name evidence="2" type="ORF">FHR87_001368</name>
</gene>
<evidence type="ECO:0000313" key="3">
    <source>
        <dbReference type="Proteomes" id="UP000549250"/>
    </source>
</evidence>
<feature type="region of interest" description="Disordered" evidence="1">
    <location>
        <begin position="1"/>
        <end position="30"/>
    </location>
</feature>
<protein>
    <submittedName>
        <fullName evidence="2">Uncharacterized protein</fullName>
    </submittedName>
</protein>
<dbReference type="Proteomes" id="UP000549250">
    <property type="component" value="Unassembled WGS sequence"/>
</dbReference>
<dbReference type="AlphaFoldDB" id="A0A839T5L6"/>
<evidence type="ECO:0000256" key="1">
    <source>
        <dbReference type="SAM" id="MobiDB-lite"/>
    </source>
</evidence>
<organism evidence="2 3">
    <name type="scientific">Azomonas macrocytogenes</name>
    <name type="common">Azotobacter macrocytogenes</name>
    <dbReference type="NCBI Taxonomy" id="69962"/>
    <lineage>
        <taxon>Bacteria</taxon>
        <taxon>Pseudomonadati</taxon>
        <taxon>Pseudomonadota</taxon>
        <taxon>Gammaproteobacteria</taxon>
        <taxon>Pseudomonadales</taxon>
        <taxon>Pseudomonadaceae</taxon>
        <taxon>Azomonas</taxon>
    </lineage>
</organism>